<accession>A0A0B7IPJ0</accession>
<sequence>MKKLLSYRLTFYVILNLEYDTILRLFVAKVVYFFVEPNRITQVEYYSQKNLNITDENRIFVIYILKFMYL</sequence>
<reference evidence="1 2" key="1">
    <citation type="submission" date="2015-01" db="EMBL/GenBank/DDBJ databases">
        <authorList>
            <person name="Xiang T."/>
            <person name="Song Y."/>
            <person name="Huang L."/>
            <person name="Wang B."/>
            <person name="Wu P."/>
        </authorList>
    </citation>
    <scope>NUCLEOTIDE SEQUENCE [LARGE SCALE GENOMIC DNA]</scope>
    <source>
        <strain evidence="1 2">CcD93</strain>
    </source>
</reference>
<dbReference type="Proteomes" id="UP000038200">
    <property type="component" value="Unassembled WGS sequence"/>
</dbReference>
<gene>
    <name evidence="1" type="ORF">CCAND93_530022</name>
</gene>
<dbReference type="EMBL" id="CDOL01000243">
    <property type="protein sequence ID" value="CEN53720.1"/>
    <property type="molecule type" value="Genomic_DNA"/>
</dbReference>
<evidence type="ECO:0000313" key="2">
    <source>
        <dbReference type="Proteomes" id="UP000038200"/>
    </source>
</evidence>
<organism evidence="1 2">
    <name type="scientific">Capnocytophaga canis</name>
    <dbReference type="NCBI Taxonomy" id="1848903"/>
    <lineage>
        <taxon>Bacteria</taxon>
        <taxon>Pseudomonadati</taxon>
        <taxon>Bacteroidota</taxon>
        <taxon>Flavobacteriia</taxon>
        <taxon>Flavobacteriales</taxon>
        <taxon>Flavobacteriaceae</taxon>
        <taxon>Capnocytophaga</taxon>
    </lineage>
</organism>
<dbReference type="AlphaFoldDB" id="A0A0B7IPJ0"/>
<proteinExistence type="predicted"/>
<name>A0A0B7IPJ0_9FLAO</name>
<evidence type="ECO:0000313" key="1">
    <source>
        <dbReference type="EMBL" id="CEN53720.1"/>
    </source>
</evidence>
<protein>
    <submittedName>
        <fullName evidence="1">Uncharacterized protein</fullName>
    </submittedName>
</protein>